<dbReference type="KEGG" id="gbr:Gbro_0403"/>
<dbReference type="HOGENOM" id="CLU_2219396_0_0_11"/>
<dbReference type="Gene3D" id="1.10.287.1060">
    <property type="entry name" value="ESAT-6-like"/>
    <property type="match status" value="1"/>
</dbReference>
<keyword evidence="2" id="KW-1185">Reference proteome</keyword>
<dbReference type="InterPro" id="IPR010310">
    <property type="entry name" value="T7SS_ESAT-6-like"/>
</dbReference>
<organism evidence="1 2">
    <name type="scientific">Gordonia bronchialis (strain ATCC 25592 / DSM 43247 / BCRC 13721 / JCM 3198 / KCTC 3076 / NBRC 16047 / NCTC 10667)</name>
    <name type="common">Rhodococcus bronchialis</name>
    <dbReference type="NCBI Taxonomy" id="526226"/>
    <lineage>
        <taxon>Bacteria</taxon>
        <taxon>Bacillati</taxon>
        <taxon>Actinomycetota</taxon>
        <taxon>Actinomycetes</taxon>
        <taxon>Mycobacteriales</taxon>
        <taxon>Gordoniaceae</taxon>
        <taxon>Gordonia</taxon>
    </lineage>
</organism>
<name>D0LDB7_GORB4</name>
<proteinExistence type="predicted"/>
<reference evidence="1 2" key="2">
    <citation type="journal article" date="2010" name="Stand. Genomic Sci.">
        <title>Complete genome sequence of Gordonia bronchialis type strain (3410).</title>
        <authorList>
            <person name="Ivanova N."/>
            <person name="Sikorski J."/>
            <person name="Jando M."/>
            <person name="Lapidus A."/>
            <person name="Nolan M."/>
            <person name="Lucas S."/>
            <person name="Del Rio T.G."/>
            <person name="Tice H."/>
            <person name="Copeland A."/>
            <person name="Cheng J.F."/>
            <person name="Chen F."/>
            <person name="Bruce D."/>
            <person name="Goodwin L."/>
            <person name="Pitluck S."/>
            <person name="Mavromatis K."/>
            <person name="Ovchinnikova G."/>
            <person name="Pati A."/>
            <person name="Chen A."/>
            <person name="Palaniappan K."/>
            <person name="Land M."/>
            <person name="Hauser L."/>
            <person name="Chang Y.J."/>
            <person name="Jeffries C.D."/>
            <person name="Chain P."/>
            <person name="Saunders E."/>
            <person name="Han C."/>
            <person name="Detter J.C."/>
            <person name="Brettin T."/>
            <person name="Rohde M."/>
            <person name="Goker M."/>
            <person name="Bristow J."/>
            <person name="Eisen J.A."/>
            <person name="Markowitz V."/>
            <person name="Hugenholtz P."/>
            <person name="Klenk H.P."/>
            <person name="Kyrpides N.C."/>
        </authorList>
    </citation>
    <scope>NUCLEOTIDE SEQUENCE [LARGE SCALE GENOMIC DNA]</scope>
    <source>
        <strain evidence="2">ATCC 25592 / DSM 43247 / BCRC 13721 / JCM 3198 / KCTC 3076 / NBRC 16047 / NCTC 10667</strain>
    </source>
</reference>
<dbReference type="AlphaFoldDB" id="D0LDB7"/>
<dbReference type="OrthoDB" id="4381811at2"/>
<dbReference type="InterPro" id="IPR036689">
    <property type="entry name" value="ESAT-6-like_sf"/>
</dbReference>
<dbReference type="Proteomes" id="UP000001219">
    <property type="component" value="Chromosome"/>
</dbReference>
<reference evidence="2" key="1">
    <citation type="submission" date="2009-10" db="EMBL/GenBank/DDBJ databases">
        <title>The complete chromosome of Gordonia bronchialis DSM 43247.</title>
        <authorList>
            <consortium name="US DOE Joint Genome Institute (JGI-PGF)"/>
            <person name="Lucas S."/>
            <person name="Copeland A."/>
            <person name="Lapidus A."/>
            <person name="Glavina del Rio T."/>
            <person name="Dalin E."/>
            <person name="Tice H."/>
            <person name="Bruce D."/>
            <person name="Goodwin L."/>
            <person name="Pitluck S."/>
            <person name="Kyrpides N."/>
            <person name="Mavromatis K."/>
            <person name="Ivanova N."/>
            <person name="Ovchinnikova G."/>
            <person name="Saunders E."/>
            <person name="Brettin T."/>
            <person name="Detter J.C."/>
            <person name="Han C."/>
            <person name="Larimer F."/>
            <person name="Land M."/>
            <person name="Hauser L."/>
            <person name="Markowitz V."/>
            <person name="Cheng J.-F."/>
            <person name="Hugenholtz P."/>
            <person name="Woyke T."/>
            <person name="Wu D."/>
            <person name="Jando M."/>
            <person name="Schneider S."/>
            <person name="Goeker M."/>
            <person name="Klenk H.-P."/>
            <person name="Eisen J.A."/>
        </authorList>
    </citation>
    <scope>NUCLEOTIDE SEQUENCE [LARGE SCALE GENOMIC DNA]</scope>
    <source>
        <strain evidence="2">ATCC 25592 / DSM 43247 / BCRC 13721 / JCM 3198 / KCTC 3076 / NBRC 16047 / NCTC 10667</strain>
    </source>
</reference>
<dbReference type="SUPFAM" id="SSF140453">
    <property type="entry name" value="EsxAB dimer-like"/>
    <property type="match status" value="1"/>
</dbReference>
<sequence>MSADHVEVEPAQLWATARALSAINDLSHTTLRDQDGVLATCAAGWATRSAVGYADFTTQLADFTAALSSRLDHLESTTRAAAARYENTDNDSARRIATAIEGTLNL</sequence>
<dbReference type="eggNOG" id="ENOG5031WA7">
    <property type="taxonomic scope" value="Bacteria"/>
</dbReference>
<protein>
    <submittedName>
        <fullName evidence="1">Uncharacterized protein</fullName>
    </submittedName>
</protein>
<dbReference type="Pfam" id="PF06013">
    <property type="entry name" value="WXG100"/>
    <property type="match status" value="1"/>
</dbReference>
<evidence type="ECO:0000313" key="2">
    <source>
        <dbReference type="Proteomes" id="UP000001219"/>
    </source>
</evidence>
<dbReference type="RefSeq" id="WP_012832326.1">
    <property type="nucleotide sequence ID" value="NC_013441.1"/>
</dbReference>
<evidence type="ECO:0000313" key="1">
    <source>
        <dbReference type="EMBL" id="ACY19737.1"/>
    </source>
</evidence>
<dbReference type="STRING" id="526226.Gbro_0403"/>
<gene>
    <name evidence="1" type="ordered locus">Gbro_0403</name>
</gene>
<dbReference type="EMBL" id="CP001802">
    <property type="protein sequence ID" value="ACY19737.1"/>
    <property type="molecule type" value="Genomic_DNA"/>
</dbReference>
<accession>D0LDB7</accession>